<reference evidence="3" key="1">
    <citation type="submission" date="2021-02" db="EMBL/GenBank/DDBJ databases">
        <title>Genome sequence of Rhodospirillales sp. strain TMPK1 isolated from soil.</title>
        <authorList>
            <person name="Nakai R."/>
            <person name="Kusada H."/>
            <person name="Tamaki H."/>
        </authorList>
    </citation>
    <scope>NUCLEOTIDE SEQUENCE</scope>
    <source>
        <strain evidence="3">TMPK1</strain>
    </source>
</reference>
<feature type="transmembrane region" description="Helical" evidence="1">
    <location>
        <begin position="30"/>
        <end position="51"/>
    </location>
</feature>
<evidence type="ECO:0000313" key="3">
    <source>
        <dbReference type="EMBL" id="GIL41870.1"/>
    </source>
</evidence>
<name>A0A8S8XM63_9PROT</name>
<keyword evidence="1" id="KW-0472">Membrane</keyword>
<keyword evidence="4" id="KW-1185">Reference proteome</keyword>
<feature type="domain" description="GAF" evidence="2">
    <location>
        <begin position="195"/>
        <end position="322"/>
    </location>
</feature>
<dbReference type="EMBL" id="BOPV01000001">
    <property type="protein sequence ID" value="GIL41870.1"/>
    <property type="molecule type" value="Genomic_DNA"/>
</dbReference>
<keyword evidence="1" id="KW-0812">Transmembrane</keyword>
<feature type="transmembrane region" description="Helical" evidence="1">
    <location>
        <begin position="104"/>
        <end position="129"/>
    </location>
</feature>
<evidence type="ECO:0000313" key="4">
    <source>
        <dbReference type="Proteomes" id="UP000681075"/>
    </source>
</evidence>
<evidence type="ECO:0000256" key="1">
    <source>
        <dbReference type="SAM" id="Phobius"/>
    </source>
</evidence>
<dbReference type="Pfam" id="PF13492">
    <property type="entry name" value="GAF_3"/>
    <property type="match status" value="1"/>
</dbReference>
<feature type="transmembrane region" description="Helical" evidence="1">
    <location>
        <begin position="63"/>
        <end position="84"/>
    </location>
</feature>
<dbReference type="RefSeq" id="WP_420245547.1">
    <property type="nucleotide sequence ID" value="NZ_BOPV01000001.1"/>
</dbReference>
<gene>
    <name evidence="3" type="ORF">TMPK1_41070</name>
</gene>
<sequence length="463" mass="50462">MTTLLGPTDTPVETTMPHVGGATVLGLRRAALIELALFFAVALAIDVFLLGGTRFAGVAPHPFWLAVLLLTAQYGTNEGLVAAAASTLALRVGNVPAQTIGQDFYGWLLDLSLQPILWFAAAVILGELVDRRRRMAIRLDGELAAARQRERVIADAFDQMSRLKENLEARVAGQLKTVLTTYNAARSIEKFDTGEVLVGVSDLVKSILNPEKFSLFLLNKQHLEAAANVGWAADDHYAREFDANSILFRSVVAGRKLLSAIDPIDERLLSGEGVLAGPLLAVDTGEIVGMLKVERLGFLDLNPTSVQNFQLLCDWIGTAFANARRFEDSQEQGGAFSIARNMLSATLFERQRGLMLALARRVGFDLTALYLRIEGDGVLDADSVAAFTRSVATAAQSLLRATDLVFERREDGWHYALLLPKMRGETAAPVVERLTKAVEDLLEAAHLPGRVRHLVEELHRADG</sequence>
<comment type="caution">
    <text evidence="3">The sequence shown here is derived from an EMBL/GenBank/DDBJ whole genome shotgun (WGS) entry which is preliminary data.</text>
</comment>
<dbReference type="Gene3D" id="3.30.450.40">
    <property type="match status" value="1"/>
</dbReference>
<organism evidence="3 4">
    <name type="scientific">Roseiterribacter gracilis</name>
    <dbReference type="NCBI Taxonomy" id="2812848"/>
    <lineage>
        <taxon>Bacteria</taxon>
        <taxon>Pseudomonadati</taxon>
        <taxon>Pseudomonadota</taxon>
        <taxon>Alphaproteobacteria</taxon>
        <taxon>Rhodospirillales</taxon>
        <taxon>Roseiterribacteraceae</taxon>
        <taxon>Roseiterribacter</taxon>
    </lineage>
</organism>
<dbReference type="InterPro" id="IPR003018">
    <property type="entry name" value="GAF"/>
</dbReference>
<dbReference type="AlphaFoldDB" id="A0A8S8XM63"/>
<dbReference type="InterPro" id="IPR029016">
    <property type="entry name" value="GAF-like_dom_sf"/>
</dbReference>
<evidence type="ECO:0000259" key="2">
    <source>
        <dbReference type="Pfam" id="PF13492"/>
    </source>
</evidence>
<dbReference type="SUPFAM" id="SSF55781">
    <property type="entry name" value="GAF domain-like"/>
    <property type="match status" value="1"/>
</dbReference>
<accession>A0A8S8XM63</accession>
<proteinExistence type="predicted"/>
<keyword evidence="1" id="KW-1133">Transmembrane helix</keyword>
<dbReference type="Proteomes" id="UP000681075">
    <property type="component" value="Unassembled WGS sequence"/>
</dbReference>
<protein>
    <recommendedName>
        <fullName evidence="2">GAF domain-containing protein</fullName>
    </recommendedName>
</protein>